<comment type="caution">
    <text evidence="2">The sequence shown here is derived from an EMBL/GenBank/DDBJ whole genome shotgun (WGS) entry which is preliminary data.</text>
</comment>
<protein>
    <submittedName>
        <fullName evidence="2">CRISPR type IV-associated protein Csf2</fullName>
    </submittedName>
</protein>
<gene>
    <name evidence="2" type="ORF">BDD41_1449</name>
</gene>
<reference evidence="2 3" key="1">
    <citation type="submission" date="2018-08" db="EMBL/GenBank/DDBJ databases">
        <title>Genomic Encyclopedia of Archaeal and Bacterial Type Strains, Phase II (KMG-II): from individual species to whole genera.</title>
        <authorList>
            <person name="Goeker M."/>
        </authorList>
    </citation>
    <scope>NUCLEOTIDE SEQUENCE [LARGE SCALE GENOMIC DNA]</scope>
    <source>
        <strain evidence="2 3">DSM 17099</strain>
    </source>
</reference>
<evidence type="ECO:0000256" key="1">
    <source>
        <dbReference type="SAM" id="Coils"/>
    </source>
</evidence>
<proteinExistence type="predicted"/>
<feature type="coiled-coil region" evidence="1">
    <location>
        <begin position="178"/>
        <end position="224"/>
    </location>
</feature>
<accession>A0A3D9XR90</accession>
<dbReference type="EMBL" id="QTUJ01000001">
    <property type="protein sequence ID" value="REF72950.1"/>
    <property type="molecule type" value="Genomic_DNA"/>
</dbReference>
<evidence type="ECO:0000313" key="2">
    <source>
        <dbReference type="EMBL" id="REF72950.1"/>
    </source>
</evidence>
<dbReference type="AlphaFoldDB" id="A0A3D9XR90"/>
<dbReference type="RefSeq" id="WP_116221165.1">
    <property type="nucleotide sequence ID" value="NZ_CP038196.1"/>
</dbReference>
<evidence type="ECO:0000313" key="3">
    <source>
        <dbReference type="Proteomes" id="UP000256941"/>
    </source>
</evidence>
<organism evidence="2 3">
    <name type="scientific">Paracoccus versutus</name>
    <name type="common">Thiobacillus versutus</name>
    <dbReference type="NCBI Taxonomy" id="34007"/>
    <lineage>
        <taxon>Bacteria</taxon>
        <taxon>Pseudomonadati</taxon>
        <taxon>Pseudomonadota</taxon>
        <taxon>Alphaproteobacteria</taxon>
        <taxon>Rhodobacterales</taxon>
        <taxon>Paracoccaceae</taxon>
        <taxon>Paracoccus</taxon>
    </lineage>
</organism>
<dbReference type="Proteomes" id="UP000256941">
    <property type="component" value="Unassembled WGS sequence"/>
</dbReference>
<name>A0A3D9XR90_PARVE</name>
<sequence length="367" mass="40041">MTDLWDIRLVGSLETLSPFCVIPPSADEVTRADGSKFRRISRRTIYQDGLRESRPVVPGSTLRGRLRRSAVEVVRGMTGDRVPLAQWHQNAIGGIKGSESEASFDVQLRITLREKNPVLALFGAGSPWMISRASISDAIPEGPVETDLIGGARSDDGRRDGSFFEKLDADALEQWHAMANANSARTRYKKAMRELNATLRAARKNGSAEEVARLEAELGELAKREETVGLLSTNPVSMPLQHEAIPAGVRMQHRITLSAVTAAEAGLFIAAMNHWMKSKPALGQHESLGYGLLRGEYDAYLSPARSDDPFAIGQANAVSLGTMIAEPVSGLSCVPERFVEFMSAFREAFQQGAFDFRLASEIGTQAK</sequence>
<keyword evidence="1" id="KW-0175">Coiled coil</keyword>